<dbReference type="EMBL" id="JAGMUV010000030">
    <property type="protein sequence ID" value="KAH7115531.1"/>
    <property type="molecule type" value="Genomic_DNA"/>
</dbReference>
<comment type="caution">
    <text evidence="1">The sequence shown here is derived from an EMBL/GenBank/DDBJ whole genome shotgun (WGS) entry which is preliminary data.</text>
</comment>
<evidence type="ECO:0000313" key="1">
    <source>
        <dbReference type="EMBL" id="KAH7115531.1"/>
    </source>
</evidence>
<dbReference type="Proteomes" id="UP000738349">
    <property type="component" value="Unassembled WGS sequence"/>
</dbReference>
<sequence>KVKFLISLGPTVGGYPGVCHGGIVATILDEVTSMLFPINKAHLCRAWANNVEGRKYFLQGTIEDGDGTVVTRPEALYIVRKEML</sequence>
<feature type="non-terminal residue" evidence="1">
    <location>
        <position position="1"/>
    </location>
</feature>
<organism evidence="1 2">
    <name type="scientific">Dactylonectria macrodidyma</name>
    <dbReference type="NCBI Taxonomy" id="307937"/>
    <lineage>
        <taxon>Eukaryota</taxon>
        <taxon>Fungi</taxon>
        <taxon>Dikarya</taxon>
        <taxon>Ascomycota</taxon>
        <taxon>Pezizomycotina</taxon>
        <taxon>Sordariomycetes</taxon>
        <taxon>Hypocreomycetidae</taxon>
        <taxon>Hypocreales</taxon>
        <taxon>Nectriaceae</taxon>
        <taxon>Dactylonectria</taxon>
    </lineage>
</organism>
<keyword evidence="2" id="KW-1185">Reference proteome</keyword>
<protein>
    <submittedName>
        <fullName evidence="1">HotDog domain-containing protein</fullName>
    </submittedName>
</protein>
<accession>A0A9P9IC99</accession>
<dbReference type="OrthoDB" id="506431at2759"/>
<dbReference type="InterPro" id="IPR029069">
    <property type="entry name" value="HotDog_dom_sf"/>
</dbReference>
<dbReference type="Gene3D" id="3.10.129.10">
    <property type="entry name" value="Hotdog Thioesterase"/>
    <property type="match status" value="2"/>
</dbReference>
<gene>
    <name evidence="1" type="ORF">EDB81DRAFT_669263</name>
</gene>
<proteinExistence type="predicted"/>
<dbReference type="SUPFAM" id="SSF54637">
    <property type="entry name" value="Thioesterase/thiol ester dehydrase-isomerase"/>
    <property type="match status" value="1"/>
</dbReference>
<evidence type="ECO:0000313" key="2">
    <source>
        <dbReference type="Proteomes" id="UP000738349"/>
    </source>
</evidence>
<dbReference type="PANTHER" id="PTHR47260">
    <property type="entry name" value="UPF0644 PROTEIN PB2B4.06"/>
    <property type="match status" value="1"/>
</dbReference>
<dbReference type="AlphaFoldDB" id="A0A9P9IC99"/>
<reference evidence="1" key="1">
    <citation type="journal article" date="2021" name="Nat. Commun.">
        <title>Genetic determinants of endophytism in the Arabidopsis root mycobiome.</title>
        <authorList>
            <person name="Mesny F."/>
            <person name="Miyauchi S."/>
            <person name="Thiergart T."/>
            <person name="Pickel B."/>
            <person name="Atanasova L."/>
            <person name="Karlsson M."/>
            <person name="Huettel B."/>
            <person name="Barry K.W."/>
            <person name="Haridas S."/>
            <person name="Chen C."/>
            <person name="Bauer D."/>
            <person name="Andreopoulos W."/>
            <person name="Pangilinan J."/>
            <person name="LaButti K."/>
            <person name="Riley R."/>
            <person name="Lipzen A."/>
            <person name="Clum A."/>
            <person name="Drula E."/>
            <person name="Henrissat B."/>
            <person name="Kohler A."/>
            <person name="Grigoriev I.V."/>
            <person name="Martin F.M."/>
            <person name="Hacquard S."/>
        </authorList>
    </citation>
    <scope>NUCLEOTIDE SEQUENCE</scope>
    <source>
        <strain evidence="1">MPI-CAGE-AT-0147</strain>
    </source>
</reference>
<name>A0A9P9IC99_9HYPO</name>
<dbReference type="InterPro" id="IPR052061">
    <property type="entry name" value="PTE-AB_protein"/>
</dbReference>
<dbReference type="PANTHER" id="PTHR47260:SF6">
    <property type="entry name" value="THIOESTERASE DOMAIN-CONTAINING PROTEIN"/>
    <property type="match status" value="1"/>
</dbReference>